<keyword evidence="1" id="KW-0472">Membrane</keyword>
<dbReference type="WBParaSite" id="HPLM_0002166401-mRNA-1">
    <property type="protein sequence ID" value="HPLM_0002166401-mRNA-1"/>
    <property type="gene ID" value="HPLM_0002166401"/>
</dbReference>
<feature type="transmembrane region" description="Helical" evidence="1">
    <location>
        <begin position="44"/>
        <end position="68"/>
    </location>
</feature>
<dbReference type="AlphaFoldDB" id="A0A0N4XBB9"/>
<feature type="transmembrane region" description="Helical" evidence="1">
    <location>
        <begin position="99"/>
        <end position="119"/>
    </location>
</feature>
<reference evidence="2 3" key="2">
    <citation type="submission" date="2018-11" db="EMBL/GenBank/DDBJ databases">
        <authorList>
            <consortium name="Pathogen Informatics"/>
        </authorList>
    </citation>
    <scope>NUCLEOTIDE SEQUENCE [LARGE SCALE GENOMIC DNA]</scope>
    <source>
        <strain evidence="2 3">MHpl1</strain>
    </source>
</reference>
<dbReference type="OrthoDB" id="5828668at2759"/>
<evidence type="ECO:0000256" key="1">
    <source>
        <dbReference type="SAM" id="Phobius"/>
    </source>
</evidence>
<evidence type="ECO:0000313" key="2">
    <source>
        <dbReference type="EMBL" id="VDO91400.1"/>
    </source>
</evidence>
<organism evidence="4">
    <name type="scientific">Haemonchus placei</name>
    <name type="common">Barber's pole worm</name>
    <dbReference type="NCBI Taxonomy" id="6290"/>
    <lineage>
        <taxon>Eukaryota</taxon>
        <taxon>Metazoa</taxon>
        <taxon>Ecdysozoa</taxon>
        <taxon>Nematoda</taxon>
        <taxon>Chromadorea</taxon>
        <taxon>Rhabditida</taxon>
        <taxon>Rhabditina</taxon>
        <taxon>Rhabditomorpha</taxon>
        <taxon>Strongyloidea</taxon>
        <taxon>Trichostrongylidae</taxon>
        <taxon>Haemonchus</taxon>
    </lineage>
</organism>
<protein>
    <submittedName>
        <fullName evidence="4">G_PROTEIN_RECEP_F1_2 domain-containing protein</fullName>
    </submittedName>
</protein>
<dbReference type="Proteomes" id="UP000268014">
    <property type="component" value="Unassembled WGS sequence"/>
</dbReference>
<proteinExistence type="predicted"/>
<gene>
    <name evidence="2" type="ORF">HPLM_LOCUS21653</name>
</gene>
<dbReference type="EMBL" id="UZAF01023825">
    <property type="protein sequence ID" value="VDO91400.1"/>
    <property type="molecule type" value="Genomic_DNA"/>
</dbReference>
<evidence type="ECO:0000313" key="3">
    <source>
        <dbReference type="Proteomes" id="UP000268014"/>
    </source>
</evidence>
<feature type="transmembrane region" description="Helical" evidence="1">
    <location>
        <begin position="5"/>
        <end position="24"/>
    </location>
</feature>
<sequence length="125" mass="14700">MQQQILVSLLAYFTYCQWYLANAWLTFRWNVIEKGSVARRIWPIWFQCSCQFIDLKFGLCLLCAYASYSNVAMRRRHRIAHRLVRIICGRRLPQTWNTVLVLLSIHMYLTVPVILAAGITEQMTG</sequence>
<name>A0A0N4XBB9_HAEPC</name>
<keyword evidence="1" id="KW-0812">Transmembrane</keyword>
<reference evidence="4" key="1">
    <citation type="submission" date="2017-02" db="UniProtKB">
        <authorList>
            <consortium name="WormBaseParasite"/>
        </authorList>
    </citation>
    <scope>IDENTIFICATION</scope>
</reference>
<accession>A0A0N4XBB9</accession>
<keyword evidence="3" id="KW-1185">Reference proteome</keyword>
<keyword evidence="1" id="KW-1133">Transmembrane helix</keyword>
<evidence type="ECO:0000313" key="4">
    <source>
        <dbReference type="WBParaSite" id="HPLM_0002166401-mRNA-1"/>
    </source>
</evidence>